<dbReference type="PROSITE" id="PS01032">
    <property type="entry name" value="PPM_1"/>
    <property type="match status" value="1"/>
</dbReference>
<gene>
    <name evidence="8" type="ORF">CLODIP_2_CD11851</name>
</gene>
<dbReference type="GO" id="GO:0046872">
    <property type="term" value="F:metal ion binding"/>
    <property type="evidence" value="ECO:0007669"/>
    <property type="project" value="UniProtKB-KW"/>
</dbReference>
<name>A0A8S1DHV3_9INSE</name>
<dbReference type="InterPro" id="IPR001932">
    <property type="entry name" value="PPM-type_phosphatase-like_dom"/>
</dbReference>
<keyword evidence="2" id="KW-0716">Sensory transduction</keyword>
<dbReference type="Pfam" id="PF00339">
    <property type="entry name" value="Arrestin_N"/>
    <property type="match status" value="1"/>
</dbReference>
<dbReference type="InterPro" id="IPR036457">
    <property type="entry name" value="PPM-type-like_dom_sf"/>
</dbReference>
<dbReference type="Gene3D" id="2.60.40.640">
    <property type="match status" value="2"/>
</dbReference>
<sequence length="584" mass="65780">MSASIGVNLRVTGHSHQGGRKYMEDIFSVAYQSTADEKDLEYAFFGIFDGHGGRDAAQFAKDNLMDFIVKQKSFWSDRDEDVLRAISEGFVATHNAMWKVIDKWPKTSSGLPSTSGTTASVAFIRRGKVYIGHVGDSGIVLGCSDELDGEWKAMPLTNDHKPECEKESRRIHDAGGKVVNKMGVPRVVWNRPKPGHQGPVRRSTPFDEVPFLAVARALGDLWSHNKEHDSFVVSPVPDVHVFKADASKHRCLILGTDGLWNVMTPQQAVQIVQETERYNASRAMEVRPNIRLDTKEVQAQPTIETIAFGTLIQRMLRLKLAAFFTMIPQDHQHRYNMYLVWMQLPIVSQQLLKLLCQAQRSRCQARLCEEQSYLTRPKPEKDPYHHNHLYMSRKDKASSSLTEAGLHFHVVGEGVVRVRSGRHERLYDKENYIDFRMRLLGEPGQGPSVLSPGIHSFPFKLGLPLGLPSTFLGKHGWIQYYCKAALREPNGLTHKNQQVFIVMNPIDLNLEPPILAQPFRCEIEHRLGITCFSSGPVLCRVALDRGGYVPGETIGISALVHNRSKVTIKYTKASLTEVRRTPCP</sequence>
<evidence type="ECO:0000313" key="8">
    <source>
        <dbReference type="EMBL" id="CAB3380619.1"/>
    </source>
</evidence>
<dbReference type="Pfam" id="PF00481">
    <property type="entry name" value="PP2C"/>
    <property type="match status" value="1"/>
</dbReference>
<evidence type="ECO:0000256" key="3">
    <source>
        <dbReference type="ARBA" id="ARBA00022723"/>
    </source>
</evidence>
<reference evidence="8 9" key="1">
    <citation type="submission" date="2020-04" db="EMBL/GenBank/DDBJ databases">
        <authorList>
            <person name="Alioto T."/>
            <person name="Alioto T."/>
            <person name="Gomez Garrido J."/>
        </authorList>
    </citation>
    <scope>NUCLEOTIDE SEQUENCE [LARGE SCALE GENOMIC DNA]</scope>
</reference>
<feature type="domain" description="PPM-type phosphatase" evidence="7">
    <location>
        <begin position="10"/>
        <end position="344"/>
    </location>
</feature>
<keyword evidence="5 6" id="KW-0904">Protein phosphatase</keyword>
<dbReference type="GO" id="GO:0004722">
    <property type="term" value="F:protein serine/threonine phosphatase activity"/>
    <property type="evidence" value="ECO:0007669"/>
    <property type="project" value="InterPro"/>
</dbReference>
<dbReference type="OrthoDB" id="10025511at2759"/>
<dbReference type="Pfam" id="PF02752">
    <property type="entry name" value="Arrestin_C"/>
    <property type="match status" value="1"/>
</dbReference>
<dbReference type="InterPro" id="IPR011022">
    <property type="entry name" value="Arrestin_C-like"/>
</dbReference>
<dbReference type="InterPro" id="IPR000222">
    <property type="entry name" value="PP2C_BS"/>
</dbReference>
<comment type="similarity">
    <text evidence="6">Belongs to the PP2C family.</text>
</comment>
<organism evidence="8 9">
    <name type="scientific">Cloeon dipterum</name>
    <dbReference type="NCBI Taxonomy" id="197152"/>
    <lineage>
        <taxon>Eukaryota</taxon>
        <taxon>Metazoa</taxon>
        <taxon>Ecdysozoa</taxon>
        <taxon>Arthropoda</taxon>
        <taxon>Hexapoda</taxon>
        <taxon>Insecta</taxon>
        <taxon>Pterygota</taxon>
        <taxon>Palaeoptera</taxon>
        <taxon>Ephemeroptera</taxon>
        <taxon>Pisciforma</taxon>
        <taxon>Baetidae</taxon>
        <taxon>Cloeon</taxon>
    </lineage>
</organism>
<dbReference type="Proteomes" id="UP000494165">
    <property type="component" value="Unassembled WGS sequence"/>
</dbReference>
<accession>A0A8S1DHV3</accession>
<proteinExistence type="inferred from homology"/>
<dbReference type="AlphaFoldDB" id="A0A8S1DHV3"/>
<dbReference type="CDD" id="cd00143">
    <property type="entry name" value="PP2Cc"/>
    <property type="match status" value="1"/>
</dbReference>
<dbReference type="InterPro" id="IPR014752">
    <property type="entry name" value="Arrestin-like_C"/>
</dbReference>
<dbReference type="PANTHER" id="PTHR47992">
    <property type="entry name" value="PROTEIN PHOSPHATASE"/>
    <property type="match status" value="1"/>
</dbReference>
<protein>
    <recommendedName>
        <fullName evidence="7">PPM-type phosphatase domain-containing protein</fullName>
    </recommendedName>
</protein>
<evidence type="ECO:0000256" key="6">
    <source>
        <dbReference type="RuleBase" id="RU003465"/>
    </source>
</evidence>
<dbReference type="EMBL" id="CADEPI010000213">
    <property type="protein sequence ID" value="CAB3380619.1"/>
    <property type="molecule type" value="Genomic_DNA"/>
</dbReference>
<evidence type="ECO:0000256" key="5">
    <source>
        <dbReference type="ARBA" id="ARBA00022912"/>
    </source>
</evidence>
<dbReference type="FunFam" id="3.60.40.10:FF:000060">
    <property type="entry name" value="Protein phosphatase 2c"/>
    <property type="match status" value="1"/>
</dbReference>
<evidence type="ECO:0000256" key="4">
    <source>
        <dbReference type="ARBA" id="ARBA00022801"/>
    </source>
</evidence>
<dbReference type="InterPro" id="IPR015655">
    <property type="entry name" value="PP2C"/>
</dbReference>
<evidence type="ECO:0000259" key="7">
    <source>
        <dbReference type="PROSITE" id="PS51746"/>
    </source>
</evidence>
<dbReference type="InterPro" id="IPR014756">
    <property type="entry name" value="Ig_E-set"/>
</dbReference>
<dbReference type="SUPFAM" id="SSF81296">
    <property type="entry name" value="E set domains"/>
    <property type="match status" value="2"/>
</dbReference>
<dbReference type="Gene3D" id="3.60.40.10">
    <property type="entry name" value="PPM-type phosphatase domain"/>
    <property type="match status" value="1"/>
</dbReference>
<evidence type="ECO:0000256" key="1">
    <source>
        <dbReference type="ARBA" id="ARBA00005298"/>
    </source>
</evidence>
<evidence type="ECO:0000313" key="9">
    <source>
        <dbReference type="Proteomes" id="UP000494165"/>
    </source>
</evidence>
<keyword evidence="9" id="KW-1185">Reference proteome</keyword>
<dbReference type="PROSITE" id="PS51746">
    <property type="entry name" value="PPM_2"/>
    <property type="match status" value="1"/>
</dbReference>
<comment type="caution">
    <text evidence="8">The sequence shown here is derived from an EMBL/GenBank/DDBJ whole genome shotgun (WGS) entry which is preliminary data.</text>
</comment>
<dbReference type="SMART" id="SM00332">
    <property type="entry name" value="PP2Cc"/>
    <property type="match status" value="1"/>
</dbReference>
<comment type="similarity">
    <text evidence="1">Belongs to the arrestin family.</text>
</comment>
<evidence type="ECO:0000256" key="2">
    <source>
        <dbReference type="ARBA" id="ARBA00022606"/>
    </source>
</evidence>
<keyword evidence="4 6" id="KW-0378">Hydrolase</keyword>
<keyword evidence="3" id="KW-0479">Metal-binding</keyword>
<dbReference type="InterPro" id="IPR011021">
    <property type="entry name" value="Arrestin-like_N"/>
</dbReference>
<dbReference type="SUPFAM" id="SSF81606">
    <property type="entry name" value="PP2C-like"/>
    <property type="match status" value="1"/>
</dbReference>